<accession>A0AA39LPZ3</accession>
<evidence type="ECO:0000313" key="2">
    <source>
        <dbReference type="EMBL" id="KAK0405125.1"/>
    </source>
</evidence>
<dbReference type="AlphaFoldDB" id="A0AA39LPZ3"/>
<feature type="chain" id="PRO_5041296930" description="SXP/RAL-2 family protein Ani s 5-like cation-binding domain-containing protein" evidence="1">
    <location>
        <begin position="24"/>
        <end position="165"/>
    </location>
</feature>
<evidence type="ECO:0008006" key="4">
    <source>
        <dbReference type="Google" id="ProtNLM"/>
    </source>
</evidence>
<dbReference type="Proteomes" id="UP001175271">
    <property type="component" value="Unassembled WGS sequence"/>
</dbReference>
<reference evidence="2" key="1">
    <citation type="submission" date="2023-06" db="EMBL/GenBank/DDBJ databases">
        <title>Genomic analysis of the entomopathogenic nematode Steinernema hermaphroditum.</title>
        <authorList>
            <person name="Schwarz E.M."/>
            <person name="Heppert J.K."/>
            <person name="Baniya A."/>
            <person name="Schwartz H.T."/>
            <person name="Tan C.-H."/>
            <person name="Antoshechkin I."/>
            <person name="Sternberg P.W."/>
            <person name="Goodrich-Blair H."/>
            <person name="Dillman A.R."/>
        </authorList>
    </citation>
    <scope>NUCLEOTIDE SEQUENCE</scope>
    <source>
        <strain evidence="2">PS9179</strain>
        <tissue evidence="2">Whole animal</tissue>
    </source>
</reference>
<organism evidence="2 3">
    <name type="scientific">Steinernema hermaphroditum</name>
    <dbReference type="NCBI Taxonomy" id="289476"/>
    <lineage>
        <taxon>Eukaryota</taxon>
        <taxon>Metazoa</taxon>
        <taxon>Ecdysozoa</taxon>
        <taxon>Nematoda</taxon>
        <taxon>Chromadorea</taxon>
        <taxon>Rhabditida</taxon>
        <taxon>Tylenchina</taxon>
        <taxon>Panagrolaimomorpha</taxon>
        <taxon>Strongyloidoidea</taxon>
        <taxon>Steinernematidae</taxon>
        <taxon>Steinernema</taxon>
    </lineage>
</organism>
<evidence type="ECO:0000256" key="1">
    <source>
        <dbReference type="SAM" id="SignalP"/>
    </source>
</evidence>
<protein>
    <recommendedName>
        <fullName evidence="4">SXP/RAL-2 family protein Ani s 5-like cation-binding domain-containing protein</fullName>
    </recommendedName>
</protein>
<name>A0AA39LPZ3_9BILA</name>
<dbReference type="EMBL" id="JAUCMV010000004">
    <property type="protein sequence ID" value="KAK0405125.1"/>
    <property type="molecule type" value="Genomic_DNA"/>
</dbReference>
<sequence>MPNALTRGFGVLLLLATVWSVRSARDAIVERELAEFEQILSAADNARLGKLESDDNISYNEAFKKIFDVIKSKDAATKEKFAQIQEGIEKEKAQKEVEFAAMAANLKPLLGDKAKKSFEEMIKVFHDRNLRPSDIRLQLQGLFDTLETKDKTLLATFVKQNLLHS</sequence>
<proteinExistence type="predicted"/>
<comment type="caution">
    <text evidence="2">The sequence shown here is derived from an EMBL/GenBank/DDBJ whole genome shotgun (WGS) entry which is preliminary data.</text>
</comment>
<keyword evidence="1" id="KW-0732">Signal</keyword>
<feature type="signal peptide" evidence="1">
    <location>
        <begin position="1"/>
        <end position="23"/>
    </location>
</feature>
<gene>
    <name evidence="2" type="ORF">QR680_017808</name>
</gene>
<keyword evidence="3" id="KW-1185">Reference proteome</keyword>
<evidence type="ECO:0000313" key="3">
    <source>
        <dbReference type="Proteomes" id="UP001175271"/>
    </source>
</evidence>